<evidence type="ECO:0000259" key="1">
    <source>
        <dbReference type="Pfam" id="PF13518"/>
    </source>
</evidence>
<dbReference type="Pfam" id="PF13518">
    <property type="entry name" value="HTH_28"/>
    <property type="match status" value="1"/>
</dbReference>
<dbReference type="Proteomes" id="UP000722111">
    <property type="component" value="Unassembled WGS sequence"/>
</dbReference>
<dbReference type="InterPro" id="IPR055247">
    <property type="entry name" value="InsJ-like_HTH"/>
</dbReference>
<keyword evidence="3" id="KW-1185">Reference proteome</keyword>
<evidence type="ECO:0000313" key="3">
    <source>
        <dbReference type="Proteomes" id="UP000722111"/>
    </source>
</evidence>
<protein>
    <submittedName>
        <fullName evidence="2">Helix-turn-helix domain-containing protein</fullName>
    </submittedName>
</protein>
<comment type="caution">
    <text evidence="2">The sequence shown here is derived from an EMBL/GenBank/DDBJ whole genome shotgun (WGS) entry which is preliminary data.</text>
</comment>
<sequence length="48" mass="5775">MPWKQKSPMDQRVKLISDWLSGSYTKSQLSRRYGVSRPTIDKWLERYA</sequence>
<organism evidence="2 3">
    <name type="scientific">Pseudomonas neuropathica</name>
    <dbReference type="NCBI Taxonomy" id="2730425"/>
    <lineage>
        <taxon>Bacteria</taxon>
        <taxon>Pseudomonadati</taxon>
        <taxon>Pseudomonadota</taxon>
        <taxon>Gammaproteobacteria</taxon>
        <taxon>Pseudomonadales</taxon>
        <taxon>Pseudomonadaceae</taxon>
        <taxon>Pseudomonas</taxon>
    </lineage>
</organism>
<dbReference type="SUPFAM" id="SSF46689">
    <property type="entry name" value="Homeodomain-like"/>
    <property type="match status" value="1"/>
</dbReference>
<dbReference type="InterPro" id="IPR009057">
    <property type="entry name" value="Homeodomain-like_sf"/>
</dbReference>
<dbReference type="RefSeq" id="WP_194936328.1">
    <property type="nucleotide sequence ID" value="NZ_JACOPX010000023.1"/>
</dbReference>
<feature type="non-terminal residue" evidence="2">
    <location>
        <position position="48"/>
    </location>
</feature>
<name>A0ABS0BQR0_9PSED</name>
<gene>
    <name evidence="2" type="ORF">H8F23_26325</name>
</gene>
<evidence type="ECO:0000313" key="2">
    <source>
        <dbReference type="EMBL" id="MBF6036781.1"/>
    </source>
</evidence>
<feature type="domain" description="Insertion element IS150 protein InsJ-like helix-turn-helix" evidence="1">
    <location>
        <begin position="11"/>
        <end position="47"/>
    </location>
</feature>
<proteinExistence type="predicted"/>
<accession>A0ABS0BQR0</accession>
<dbReference type="EMBL" id="JACOPX010000023">
    <property type="protein sequence ID" value="MBF6036781.1"/>
    <property type="molecule type" value="Genomic_DNA"/>
</dbReference>
<reference evidence="2 3" key="1">
    <citation type="submission" date="2020-08" db="EMBL/GenBank/DDBJ databases">
        <title>Description of novel Pseudomonas species.</title>
        <authorList>
            <person name="Duman M."/>
            <person name="Mulet M."/>
            <person name="Altun S."/>
            <person name="Saticioglu I.B."/>
            <person name="Lalucat J."/>
            <person name="Garcia-Valdes E."/>
        </authorList>
    </citation>
    <scope>NUCLEOTIDE SEQUENCE [LARGE SCALE GENOMIC DNA]</scope>
    <source>
        <strain evidence="2 3">P155</strain>
    </source>
</reference>